<gene>
    <name evidence="12" type="ORF">AOX59_06070</name>
</gene>
<evidence type="ECO:0000256" key="8">
    <source>
        <dbReference type="ARBA" id="ARBA00030592"/>
    </source>
</evidence>
<name>A0A0U4F5Z0_9BACI</name>
<dbReference type="PANTHER" id="PTHR11136">
    <property type="entry name" value="FOLYLPOLYGLUTAMATE SYNTHASE-RELATED"/>
    <property type="match status" value="1"/>
</dbReference>
<keyword evidence="6" id="KW-0067">ATP-binding</keyword>
<reference evidence="12 13" key="1">
    <citation type="submission" date="2016-01" db="EMBL/GenBank/DDBJ databases">
        <title>Complete genome sequence of strain Lentibacillus amyloliquefaciens LAM0015T isolated from saline sediment.</title>
        <authorList>
            <person name="Wang J.-L."/>
            <person name="He M.-X."/>
        </authorList>
    </citation>
    <scope>NUCLEOTIDE SEQUENCE [LARGE SCALE GENOMIC DNA]</scope>
    <source>
        <strain evidence="12 13">LAM0015</strain>
    </source>
</reference>
<evidence type="ECO:0000256" key="9">
    <source>
        <dbReference type="ARBA" id="ARBA00047493"/>
    </source>
</evidence>
<dbReference type="SUPFAM" id="SSF53623">
    <property type="entry name" value="MurD-like peptide ligases, catalytic domain"/>
    <property type="match status" value="1"/>
</dbReference>
<dbReference type="GO" id="GO:0005737">
    <property type="term" value="C:cytoplasm"/>
    <property type="evidence" value="ECO:0007669"/>
    <property type="project" value="TreeGrafter"/>
</dbReference>
<keyword evidence="3" id="KW-0436">Ligase</keyword>
<dbReference type="InterPro" id="IPR001645">
    <property type="entry name" value="Folylpolyglutamate_synth"/>
</dbReference>
<keyword evidence="4" id="KW-0479">Metal-binding</keyword>
<dbReference type="Gene3D" id="3.40.1190.10">
    <property type="entry name" value="Mur-like, catalytic domain"/>
    <property type="match status" value="1"/>
</dbReference>
<dbReference type="InterPro" id="IPR036565">
    <property type="entry name" value="Mur-like_cat_sf"/>
</dbReference>
<dbReference type="GO" id="GO:0004326">
    <property type="term" value="F:tetrahydrofolylpolyglutamate synthase activity"/>
    <property type="evidence" value="ECO:0007669"/>
    <property type="project" value="UniProtKB-EC"/>
</dbReference>
<dbReference type="PANTHER" id="PTHR11136:SF0">
    <property type="entry name" value="DIHYDROFOLATE SYNTHETASE-RELATED"/>
    <property type="match status" value="1"/>
</dbReference>
<accession>A0A0U4F5Z0</accession>
<dbReference type="STRING" id="1472767.AOX59_06070"/>
<protein>
    <recommendedName>
        <fullName evidence="2">tetrahydrofolate synthase</fullName>
        <ecNumber evidence="2">6.3.2.17</ecNumber>
    </recommendedName>
    <alternativeName>
        <fullName evidence="8">Tetrahydrofolylpolyglutamate synthase</fullName>
    </alternativeName>
</protein>
<evidence type="ECO:0000313" key="12">
    <source>
        <dbReference type="EMBL" id="ALX48211.1"/>
    </source>
</evidence>
<dbReference type="KEGG" id="lao:AOX59_06070"/>
<dbReference type="RefSeq" id="WP_068443282.1">
    <property type="nucleotide sequence ID" value="NZ_CP013862.1"/>
</dbReference>
<dbReference type="EC" id="6.3.2.17" evidence="2"/>
<dbReference type="Proteomes" id="UP000050331">
    <property type="component" value="Chromosome"/>
</dbReference>
<keyword evidence="5" id="KW-0547">Nucleotide-binding</keyword>
<dbReference type="Pfam" id="PF02875">
    <property type="entry name" value="Mur_ligase_C"/>
    <property type="match status" value="1"/>
</dbReference>
<evidence type="ECO:0000313" key="13">
    <source>
        <dbReference type="Proteomes" id="UP000050331"/>
    </source>
</evidence>
<evidence type="ECO:0000256" key="5">
    <source>
        <dbReference type="ARBA" id="ARBA00022741"/>
    </source>
</evidence>
<dbReference type="Gene3D" id="3.90.190.20">
    <property type="entry name" value="Mur ligase, C-terminal domain"/>
    <property type="match status" value="1"/>
</dbReference>
<organism evidence="12 13">
    <name type="scientific">Lentibacillus amyloliquefaciens</name>
    <dbReference type="NCBI Taxonomy" id="1472767"/>
    <lineage>
        <taxon>Bacteria</taxon>
        <taxon>Bacillati</taxon>
        <taxon>Bacillota</taxon>
        <taxon>Bacilli</taxon>
        <taxon>Bacillales</taxon>
        <taxon>Bacillaceae</taxon>
        <taxon>Lentibacillus</taxon>
    </lineage>
</organism>
<evidence type="ECO:0000256" key="4">
    <source>
        <dbReference type="ARBA" id="ARBA00022723"/>
    </source>
</evidence>
<keyword evidence="13" id="KW-1185">Reference proteome</keyword>
<feature type="domain" description="Mur ligase C-terminal" evidence="10">
    <location>
        <begin position="139"/>
        <end position="255"/>
    </location>
</feature>
<dbReference type="GO" id="GO:0005524">
    <property type="term" value="F:ATP binding"/>
    <property type="evidence" value="ECO:0007669"/>
    <property type="project" value="UniProtKB-KW"/>
</dbReference>
<evidence type="ECO:0000259" key="11">
    <source>
        <dbReference type="Pfam" id="PF08245"/>
    </source>
</evidence>
<proteinExistence type="inferred from homology"/>
<dbReference type="InterPro" id="IPR036615">
    <property type="entry name" value="Mur_ligase_C_dom_sf"/>
</dbReference>
<dbReference type="SUPFAM" id="SSF53244">
    <property type="entry name" value="MurD-like peptide ligases, peptide-binding domain"/>
    <property type="match status" value="1"/>
</dbReference>
<evidence type="ECO:0000256" key="1">
    <source>
        <dbReference type="ARBA" id="ARBA00008276"/>
    </source>
</evidence>
<dbReference type="AlphaFoldDB" id="A0A0U4F5Z0"/>
<feature type="domain" description="Mur ligase central" evidence="11">
    <location>
        <begin position="2"/>
        <end position="112"/>
    </location>
</feature>
<evidence type="ECO:0000256" key="6">
    <source>
        <dbReference type="ARBA" id="ARBA00022840"/>
    </source>
</evidence>
<keyword evidence="7" id="KW-0460">Magnesium</keyword>
<dbReference type="GO" id="GO:0008841">
    <property type="term" value="F:dihydrofolate synthase activity"/>
    <property type="evidence" value="ECO:0007669"/>
    <property type="project" value="TreeGrafter"/>
</dbReference>
<dbReference type="EMBL" id="CP013862">
    <property type="protein sequence ID" value="ALX48211.1"/>
    <property type="molecule type" value="Genomic_DNA"/>
</dbReference>
<evidence type="ECO:0000259" key="10">
    <source>
        <dbReference type="Pfam" id="PF02875"/>
    </source>
</evidence>
<dbReference type="InterPro" id="IPR013221">
    <property type="entry name" value="Mur_ligase_cen"/>
</dbReference>
<dbReference type="Pfam" id="PF08245">
    <property type="entry name" value="Mur_ligase_M"/>
    <property type="match status" value="1"/>
</dbReference>
<comment type="similarity">
    <text evidence="1">Belongs to the folylpolyglutamate synthase family.</text>
</comment>
<evidence type="ECO:0000256" key="7">
    <source>
        <dbReference type="ARBA" id="ARBA00022842"/>
    </source>
</evidence>
<sequence length="273" mass="31040">MSIITNVEWDHTDFLGKTVKSIASHKAGIIKENRPVVAGEMSEEAMRIITGEAFDKNAPLYQSGEHFWCKMVNKTTQHQTFEWLSSSGMRMDVKLKTAGSHQIKNASLAVMTLTILQDEGFDLDWDLCAAGVADVKIPGRFEQVHSNPPIILDAAHNVSGVHAFTETLTDDFYDMEKHLIFAVFKDKDFKRMLEDLGPHFTSIILTTFDHPRAADPEQLQKYCDHPDTQVFSNWQQAAEQINLKQKNKCYCVTGSLHFIAIMRKYFEEAIELQ</sequence>
<comment type="catalytic activity">
    <reaction evidence="9">
        <text>(6S)-5,6,7,8-tetrahydrofolyl-(gamma-L-Glu)(n) + L-glutamate + ATP = (6S)-5,6,7,8-tetrahydrofolyl-(gamma-L-Glu)(n+1) + ADP + phosphate + H(+)</text>
        <dbReference type="Rhea" id="RHEA:10580"/>
        <dbReference type="Rhea" id="RHEA-COMP:14738"/>
        <dbReference type="Rhea" id="RHEA-COMP:14740"/>
        <dbReference type="ChEBI" id="CHEBI:15378"/>
        <dbReference type="ChEBI" id="CHEBI:29985"/>
        <dbReference type="ChEBI" id="CHEBI:30616"/>
        <dbReference type="ChEBI" id="CHEBI:43474"/>
        <dbReference type="ChEBI" id="CHEBI:141005"/>
        <dbReference type="ChEBI" id="CHEBI:456216"/>
        <dbReference type="EC" id="6.3.2.17"/>
    </reaction>
</comment>
<evidence type="ECO:0000256" key="2">
    <source>
        <dbReference type="ARBA" id="ARBA00013025"/>
    </source>
</evidence>
<dbReference type="GO" id="GO:0046872">
    <property type="term" value="F:metal ion binding"/>
    <property type="evidence" value="ECO:0007669"/>
    <property type="project" value="UniProtKB-KW"/>
</dbReference>
<dbReference type="InterPro" id="IPR004101">
    <property type="entry name" value="Mur_ligase_C"/>
</dbReference>
<dbReference type="NCBIfam" id="TIGR01499">
    <property type="entry name" value="folC"/>
    <property type="match status" value="1"/>
</dbReference>
<evidence type="ECO:0000256" key="3">
    <source>
        <dbReference type="ARBA" id="ARBA00022598"/>
    </source>
</evidence>